<protein>
    <submittedName>
        <fullName evidence="7">Cytochrome C553 (Soluble cytochrome f)</fullName>
    </submittedName>
</protein>
<dbReference type="InterPro" id="IPR036909">
    <property type="entry name" value="Cyt_c-like_dom_sf"/>
</dbReference>
<keyword evidence="3" id="KW-0479">Metal-binding</keyword>
<name>A0A1W1BXM8_9ZZZZ</name>
<dbReference type="GO" id="GO:0046872">
    <property type="term" value="F:metal ion binding"/>
    <property type="evidence" value="ECO:0007669"/>
    <property type="project" value="UniProtKB-KW"/>
</dbReference>
<dbReference type="InterPro" id="IPR009056">
    <property type="entry name" value="Cyt_c-like_dom"/>
</dbReference>
<dbReference type="Pfam" id="PF00034">
    <property type="entry name" value="Cytochrom_C"/>
    <property type="match status" value="1"/>
</dbReference>
<evidence type="ECO:0000256" key="3">
    <source>
        <dbReference type="ARBA" id="ARBA00022723"/>
    </source>
</evidence>
<organism evidence="7">
    <name type="scientific">hydrothermal vent metagenome</name>
    <dbReference type="NCBI Taxonomy" id="652676"/>
    <lineage>
        <taxon>unclassified sequences</taxon>
        <taxon>metagenomes</taxon>
        <taxon>ecological metagenomes</taxon>
    </lineage>
</organism>
<dbReference type="EMBL" id="FPHN01000089">
    <property type="protein sequence ID" value="SFV58245.1"/>
    <property type="molecule type" value="Genomic_DNA"/>
</dbReference>
<keyword evidence="2" id="KW-0349">Heme</keyword>
<evidence type="ECO:0000313" key="7">
    <source>
        <dbReference type="EMBL" id="SFV58245.1"/>
    </source>
</evidence>
<keyword evidence="5" id="KW-0408">Iron</keyword>
<dbReference type="PANTHER" id="PTHR37823">
    <property type="entry name" value="CYTOCHROME C-553-LIKE"/>
    <property type="match status" value="1"/>
</dbReference>
<evidence type="ECO:0000256" key="2">
    <source>
        <dbReference type="ARBA" id="ARBA00022617"/>
    </source>
</evidence>
<dbReference type="GO" id="GO:0020037">
    <property type="term" value="F:heme binding"/>
    <property type="evidence" value="ECO:0007669"/>
    <property type="project" value="InterPro"/>
</dbReference>
<reference evidence="7" key="1">
    <citation type="submission" date="2016-10" db="EMBL/GenBank/DDBJ databases">
        <authorList>
            <person name="de Groot N.N."/>
        </authorList>
    </citation>
    <scope>NUCLEOTIDE SEQUENCE</scope>
</reference>
<dbReference type="AlphaFoldDB" id="A0A1W1BXM8"/>
<feature type="domain" description="Cytochrome c" evidence="6">
    <location>
        <begin position="18"/>
        <end position="101"/>
    </location>
</feature>
<keyword evidence="4" id="KW-0249">Electron transport</keyword>
<dbReference type="PROSITE" id="PS51007">
    <property type="entry name" value="CYTC"/>
    <property type="match status" value="1"/>
</dbReference>
<evidence type="ECO:0000259" key="6">
    <source>
        <dbReference type="PROSITE" id="PS51007"/>
    </source>
</evidence>
<sequence>MRKLLISITLLTATTLVADVQAGEKVYKENCAICHTVNGGKALGPDFNMVAYSRHKEDIEKYAKDPYSMYKSFGYSANAMPTLPLEDQQFKDVADYISSLQPFKKWMIKKKPSKKVIVKKEDNNESIEPKA</sequence>
<dbReference type="GO" id="GO:0009055">
    <property type="term" value="F:electron transfer activity"/>
    <property type="evidence" value="ECO:0007669"/>
    <property type="project" value="InterPro"/>
</dbReference>
<evidence type="ECO:0000256" key="4">
    <source>
        <dbReference type="ARBA" id="ARBA00022982"/>
    </source>
</evidence>
<dbReference type="Gene3D" id="1.10.760.10">
    <property type="entry name" value="Cytochrome c-like domain"/>
    <property type="match status" value="1"/>
</dbReference>
<keyword evidence="1" id="KW-0813">Transport</keyword>
<dbReference type="InterPro" id="IPR051811">
    <property type="entry name" value="Cytochrome_c550/c551-like"/>
</dbReference>
<dbReference type="PANTHER" id="PTHR37823:SF1">
    <property type="entry name" value="CYTOCHROME C-553-LIKE"/>
    <property type="match status" value="1"/>
</dbReference>
<dbReference type="SUPFAM" id="SSF46626">
    <property type="entry name" value="Cytochrome c"/>
    <property type="match status" value="1"/>
</dbReference>
<evidence type="ECO:0000256" key="1">
    <source>
        <dbReference type="ARBA" id="ARBA00022448"/>
    </source>
</evidence>
<gene>
    <name evidence="7" type="ORF">MNB_SV-14-1012</name>
</gene>
<evidence type="ECO:0000256" key="5">
    <source>
        <dbReference type="ARBA" id="ARBA00023004"/>
    </source>
</evidence>
<accession>A0A1W1BXM8</accession>
<proteinExistence type="predicted"/>